<dbReference type="AlphaFoldDB" id="A0A0F2ME74"/>
<dbReference type="CDD" id="cd02859">
    <property type="entry name" value="E_set_AMPKbeta_like_N"/>
    <property type="match status" value="1"/>
</dbReference>
<gene>
    <name evidence="2" type="ORF">SPSK_02406</name>
</gene>
<feature type="region of interest" description="Disordered" evidence="1">
    <location>
        <begin position="425"/>
        <end position="482"/>
    </location>
</feature>
<dbReference type="VEuPathDB" id="FungiDB:SPSK_02406"/>
<dbReference type="InterPro" id="IPR013783">
    <property type="entry name" value="Ig-like_fold"/>
</dbReference>
<proteinExistence type="predicted"/>
<reference evidence="2 3" key="2">
    <citation type="journal article" date="2015" name="Eukaryot. Cell">
        <title>Asexual propagation of a virulent clone complex in a human and feline outbreak of sporotrichosis.</title>
        <authorList>
            <person name="Teixeira Mde M."/>
            <person name="Rodrigues A.M."/>
            <person name="Tsui C.K."/>
            <person name="de Almeida L.G."/>
            <person name="Van Diepeningen A.D."/>
            <person name="van den Ende B.G."/>
            <person name="Fernandes G.F."/>
            <person name="Kano R."/>
            <person name="Hamelin R.C."/>
            <person name="Lopes-Bezerra L.M."/>
            <person name="Vasconcelos A.T."/>
            <person name="de Hoog S."/>
            <person name="de Camargo Z.P."/>
            <person name="Felipe M.S."/>
        </authorList>
    </citation>
    <scope>NUCLEOTIDE SEQUENCE [LARGE SCALE GENOMIC DNA]</scope>
    <source>
        <strain evidence="2 3">1099-18</strain>
    </source>
</reference>
<dbReference type="Proteomes" id="UP000033710">
    <property type="component" value="Unassembled WGS sequence"/>
</dbReference>
<feature type="compositionally biased region" description="Pro residues" evidence="1">
    <location>
        <begin position="108"/>
        <end position="118"/>
    </location>
</feature>
<reference evidence="2 3" key="1">
    <citation type="journal article" date="2014" name="BMC Genomics">
        <title>Comparative genomics of the major fungal agents of human and animal Sporotrichosis: Sporothrix schenckii and Sporothrix brasiliensis.</title>
        <authorList>
            <person name="Teixeira M.M."/>
            <person name="de Almeida L.G."/>
            <person name="Kubitschek-Barreira P."/>
            <person name="Alves F.L."/>
            <person name="Kioshima E.S."/>
            <person name="Abadio A.K."/>
            <person name="Fernandes L."/>
            <person name="Derengowski L.S."/>
            <person name="Ferreira K.S."/>
            <person name="Souza R.C."/>
            <person name="Ruiz J.C."/>
            <person name="de Andrade N.C."/>
            <person name="Paes H.C."/>
            <person name="Nicola A.M."/>
            <person name="Albuquerque P."/>
            <person name="Gerber A.L."/>
            <person name="Martins V.P."/>
            <person name="Peconick L.D."/>
            <person name="Neto A.V."/>
            <person name="Chaucanez C.B."/>
            <person name="Silva P.A."/>
            <person name="Cunha O.L."/>
            <person name="de Oliveira F.F."/>
            <person name="dos Santos T.C."/>
            <person name="Barros A.L."/>
            <person name="Soares M.A."/>
            <person name="de Oliveira L.M."/>
            <person name="Marini M.M."/>
            <person name="Villalobos-Duno H."/>
            <person name="Cunha M.M."/>
            <person name="de Hoog S."/>
            <person name="da Silveira J.F."/>
            <person name="Henrissat B."/>
            <person name="Nino-Vega G.A."/>
            <person name="Cisalpino P.S."/>
            <person name="Mora-Montes H.M."/>
            <person name="Almeida S.R."/>
            <person name="Stajich J.E."/>
            <person name="Lopes-Bezerra L.M."/>
            <person name="Vasconcelos A.T."/>
            <person name="Felipe M.S."/>
        </authorList>
    </citation>
    <scope>NUCLEOTIDE SEQUENCE [LARGE SCALE GENOMIC DNA]</scope>
    <source>
        <strain evidence="2 3">1099-18</strain>
    </source>
</reference>
<feature type="compositionally biased region" description="Polar residues" evidence="1">
    <location>
        <begin position="306"/>
        <end position="315"/>
    </location>
</feature>
<evidence type="ECO:0000313" key="2">
    <source>
        <dbReference type="EMBL" id="KJR86441.1"/>
    </source>
</evidence>
<evidence type="ECO:0008006" key="4">
    <source>
        <dbReference type="Google" id="ProtNLM"/>
    </source>
</evidence>
<dbReference type="Gene3D" id="2.60.40.10">
    <property type="entry name" value="Immunoglobulins"/>
    <property type="match status" value="1"/>
</dbReference>
<feature type="region of interest" description="Disordered" evidence="1">
    <location>
        <begin position="98"/>
        <end position="123"/>
    </location>
</feature>
<dbReference type="KEGG" id="ssck:SPSK_02406"/>
<feature type="region of interest" description="Disordered" evidence="1">
    <location>
        <begin position="232"/>
        <end position="259"/>
    </location>
</feature>
<dbReference type="InterPro" id="IPR014756">
    <property type="entry name" value="Ig_E-set"/>
</dbReference>
<feature type="region of interest" description="Disordered" evidence="1">
    <location>
        <begin position="274"/>
        <end position="344"/>
    </location>
</feature>
<dbReference type="GeneID" id="27664555"/>
<protein>
    <recommendedName>
        <fullName evidence="4">AMP-activated protein kinase glycogen-binding domain-containing protein</fullName>
    </recommendedName>
</protein>
<dbReference type="EMBL" id="AXCR01000006">
    <property type="protein sequence ID" value="KJR86441.1"/>
    <property type="molecule type" value="Genomic_DNA"/>
</dbReference>
<evidence type="ECO:0000313" key="3">
    <source>
        <dbReference type="Proteomes" id="UP000033710"/>
    </source>
</evidence>
<dbReference type="SUPFAM" id="SSF81296">
    <property type="entry name" value="E set domains"/>
    <property type="match status" value="1"/>
</dbReference>
<accession>A0A0F2ME74</accession>
<feature type="compositionally biased region" description="Polar residues" evidence="1">
    <location>
        <begin position="456"/>
        <end position="474"/>
    </location>
</feature>
<name>A0A0F2ME74_SPOSC</name>
<evidence type="ECO:0000256" key="1">
    <source>
        <dbReference type="SAM" id="MobiDB-lite"/>
    </source>
</evidence>
<comment type="caution">
    <text evidence="2">The sequence shown here is derived from an EMBL/GenBank/DDBJ whole genome shotgun (WGS) entry which is preliminary data.</text>
</comment>
<sequence length="517" mass="55456">MVKDGVPVEITYRSKDIQPPLWLAGSFSKPPWTPVEMEHKTAADGEHIFTKSFRAKPGTEVQYKFRVGSGDWWVLDESIPTVTDDMGNRNNVLKVKAHESAKPNPSVQKPPTPPPDSPILPTTAAGLSNLHIPVPGGISRSDASTPSFVKTTMEVADTAAQIDARTPESEAAEHEVPDSSVDYLDVDIGPEFPHERPGEEDDGLDAAPVFAYEYAGSYELPAAVAAESEYSPTSPAFSAHDKNFDPEDPTLERFPSNREDILSRVRTLETGLDEDPTMFEGYPASPVVTPGRKTSVGSIDLAGDSFSISPTTNPNRPVGNRRPESHKRNSSRDSLVLDPSPAASPSLQCIMEETGTDDQEHSLLPDPVQSDLLSPTAAAKSDVPNPEAVLLTSEAISPKTKVAQLANPAIVVHEAQESDVASPINVRGAPISTDNCPGDFPDIDESEEPSSPAAGAQSSTRDVVATNEAQSGTPVSHHPKGVEVKGNSNWFASFIKLVFVDWLGGFLASIFRSRQAE</sequence>
<dbReference type="OrthoDB" id="5350410at2759"/>
<organism evidence="2 3">
    <name type="scientific">Sporothrix schenckii 1099-18</name>
    <dbReference type="NCBI Taxonomy" id="1397361"/>
    <lineage>
        <taxon>Eukaryota</taxon>
        <taxon>Fungi</taxon>
        <taxon>Dikarya</taxon>
        <taxon>Ascomycota</taxon>
        <taxon>Pezizomycotina</taxon>
        <taxon>Sordariomycetes</taxon>
        <taxon>Sordariomycetidae</taxon>
        <taxon>Ophiostomatales</taxon>
        <taxon>Ophiostomataceae</taxon>
        <taxon>Sporothrix</taxon>
    </lineage>
</organism>
<dbReference type="RefSeq" id="XP_016589117.1">
    <property type="nucleotide sequence ID" value="XM_016729278.1"/>
</dbReference>
<feature type="compositionally biased region" description="Basic and acidic residues" evidence="1">
    <location>
        <begin position="321"/>
        <end position="331"/>
    </location>
</feature>